<dbReference type="InterPro" id="IPR050145">
    <property type="entry name" value="Centrin_CML-like"/>
</dbReference>
<dbReference type="InterPro" id="IPR038765">
    <property type="entry name" value="Papain-like_cys_pep_sf"/>
</dbReference>
<feature type="domain" description="EF-hand" evidence="4">
    <location>
        <begin position="93"/>
        <end position="128"/>
    </location>
</feature>
<dbReference type="Gene3D" id="1.10.238.10">
    <property type="entry name" value="EF-hand"/>
    <property type="match status" value="2"/>
</dbReference>
<name>A0A6J8ANK3_MYTCO</name>
<feature type="region of interest" description="Disordered" evidence="3">
    <location>
        <begin position="424"/>
        <end position="473"/>
    </location>
</feature>
<dbReference type="InterPro" id="IPR003323">
    <property type="entry name" value="OTU_dom"/>
</dbReference>
<dbReference type="InterPro" id="IPR011992">
    <property type="entry name" value="EF-hand-dom_pair"/>
</dbReference>
<sequence length="605" mass="69097">MDIGVHMKYFRELTQKEKEECRKAFKQIDTNKDNRLSWTELRHASDLLGMTLNEKQAKKMIREVDRNGDGFIDYKEFETIMSKNSKPICLIDYEDEVLRQAFDSFDVDKNEEITKEELIMVLQSLGTETAEMDASEMLKEADLNGDGVISFEEFARVAAQQRILTVAFNPPGDGNCQFAAISHQLQRLGISRSAETLRREVITYLGQTSRLGSADNRVLWSNMIIESRSDYLLRMARDTEFGDQITLQAISDMFNVQIVIVSTLNHGTTLLRPDGSNIITRHLPIITIGHYPEGHELQKTVHKFIGLRRHRRRTEHDDRSDGHDDTGSGHDDTGSGHDDTDDKHHDTDDGHKDTDDKYNDTDDEHNITWYENYDTCDEHIITVDEHDITGNEHNITGDVHDITGDEHNITGDEHDITGDEHNITGDEHDMTGDEHDITGDEHDITGDEHNITGDEHDITGDEHDITGDEHDITDDEHYLTGDEHDITGDEHNITGDEHDMTDDEHDITGYEHDITGDEHNITGDEHNITGDEDDITGDVHHDTGVIYNENHDTESPISLRHQVEVMRKKKHCVPHSDNIERGETLPREIQFIIINLCLRQNQKET</sequence>
<dbReference type="SUPFAM" id="SSF54001">
    <property type="entry name" value="Cysteine proteinases"/>
    <property type="match status" value="1"/>
</dbReference>
<evidence type="ECO:0000313" key="6">
    <source>
        <dbReference type="EMBL" id="CAC5371223.1"/>
    </source>
</evidence>
<evidence type="ECO:0000259" key="4">
    <source>
        <dbReference type="PROSITE" id="PS50222"/>
    </source>
</evidence>
<reference evidence="6 7" key="1">
    <citation type="submission" date="2020-06" db="EMBL/GenBank/DDBJ databases">
        <authorList>
            <person name="Li R."/>
            <person name="Bekaert M."/>
        </authorList>
    </citation>
    <scope>NUCLEOTIDE SEQUENCE [LARGE SCALE GENOMIC DNA]</scope>
    <source>
        <strain evidence="7">wild</strain>
    </source>
</reference>
<feature type="domain" description="OTU" evidence="5">
    <location>
        <begin position="165"/>
        <end position="289"/>
    </location>
</feature>
<feature type="compositionally biased region" description="Basic and acidic residues" evidence="3">
    <location>
        <begin position="314"/>
        <end position="362"/>
    </location>
</feature>
<evidence type="ECO:0000256" key="3">
    <source>
        <dbReference type="SAM" id="MobiDB-lite"/>
    </source>
</evidence>
<organism evidence="6 7">
    <name type="scientific">Mytilus coruscus</name>
    <name type="common">Sea mussel</name>
    <dbReference type="NCBI Taxonomy" id="42192"/>
    <lineage>
        <taxon>Eukaryota</taxon>
        <taxon>Metazoa</taxon>
        <taxon>Spiralia</taxon>
        <taxon>Lophotrochozoa</taxon>
        <taxon>Mollusca</taxon>
        <taxon>Bivalvia</taxon>
        <taxon>Autobranchia</taxon>
        <taxon>Pteriomorphia</taxon>
        <taxon>Mytilida</taxon>
        <taxon>Mytiloidea</taxon>
        <taxon>Mytilidae</taxon>
        <taxon>Mytilinae</taxon>
        <taxon>Mytilus</taxon>
    </lineage>
</organism>
<feature type="region of interest" description="Disordered" evidence="3">
    <location>
        <begin position="308"/>
        <end position="362"/>
    </location>
</feature>
<dbReference type="InterPro" id="IPR018247">
    <property type="entry name" value="EF_Hand_1_Ca_BS"/>
</dbReference>
<keyword evidence="1" id="KW-0677">Repeat</keyword>
<feature type="domain" description="EF-hand" evidence="4">
    <location>
        <begin position="16"/>
        <end position="51"/>
    </location>
</feature>
<dbReference type="InterPro" id="IPR011049">
    <property type="entry name" value="Serralysin-like_metalloprot_C"/>
</dbReference>
<dbReference type="InterPro" id="IPR048518">
    <property type="entry name" value="IBP_b_roll"/>
</dbReference>
<dbReference type="EMBL" id="CACVKT020001750">
    <property type="protein sequence ID" value="CAC5371223.1"/>
    <property type="molecule type" value="Genomic_DNA"/>
</dbReference>
<dbReference type="Proteomes" id="UP000507470">
    <property type="component" value="Unassembled WGS sequence"/>
</dbReference>
<dbReference type="SMART" id="SM00054">
    <property type="entry name" value="EFh"/>
    <property type="match status" value="4"/>
</dbReference>
<dbReference type="GO" id="GO:0005509">
    <property type="term" value="F:calcium ion binding"/>
    <property type="evidence" value="ECO:0007669"/>
    <property type="project" value="InterPro"/>
</dbReference>
<dbReference type="PROSITE" id="PS50222">
    <property type="entry name" value="EF_HAND_2"/>
    <property type="match status" value="4"/>
</dbReference>
<dbReference type="FunFam" id="1.10.238.10:FF:000178">
    <property type="entry name" value="Calmodulin-2 A"/>
    <property type="match status" value="1"/>
</dbReference>
<dbReference type="Pfam" id="PF21300">
    <property type="entry name" value="LbR_Ice_bind"/>
    <property type="match status" value="1"/>
</dbReference>
<gene>
    <name evidence="6" type="ORF">MCOR_9762</name>
</gene>
<dbReference type="Pfam" id="PF02338">
    <property type="entry name" value="OTU"/>
    <property type="match status" value="1"/>
</dbReference>
<feature type="domain" description="EF-hand" evidence="4">
    <location>
        <begin position="129"/>
        <end position="164"/>
    </location>
</feature>
<dbReference type="Gene3D" id="2.150.10.10">
    <property type="entry name" value="Serralysin-like metalloprotease, C-terminal"/>
    <property type="match status" value="1"/>
</dbReference>
<keyword evidence="7" id="KW-1185">Reference proteome</keyword>
<dbReference type="CDD" id="cd00051">
    <property type="entry name" value="EFh"/>
    <property type="match status" value="2"/>
</dbReference>
<dbReference type="CDD" id="cd22758">
    <property type="entry name" value="OTU_232R-like"/>
    <property type="match status" value="1"/>
</dbReference>
<dbReference type="GO" id="GO:0043226">
    <property type="term" value="C:organelle"/>
    <property type="evidence" value="ECO:0007669"/>
    <property type="project" value="UniProtKB-ARBA"/>
</dbReference>
<accession>A0A6J8ANK3</accession>
<dbReference type="PROSITE" id="PS50802">
    <property type="entry name" value="OTU"/>
    <property type="match status" value="1"/>
</dbReference>
<dbReference type="Pfam" id="PF13499">
    <property type="entry name" value="EF-hand_7"/>
    <property type="match status" value="2"/>
</dbReference>
<proteinExistence type="predicted"/>
<dbReference type="AlphaFoldDB" id="A0A6J8ANK3"/>
<evidence type="ECO:0000313" key="7">
    <source>
        <dbReference type="Proteomes" id="UP000507470"/>
    </source>
</evidence>
<dbReference type="SUPFAM" id="SSF47473">
    <property type="entry name" value="EF-hand"/>
    <property type="match status" value="1"/>
</dbReference>
<dbReference type="PROSITE" id="PS00018">
    <property type="entry name" value="EF_HAND_1"/>
    <property type="match status" value="3"/>
</dbReference>
<dbReference type="PANTHER" id="PTHR23050">
    <property type="entry name" value="CALCIUM BINDING PROTEIN"/>
    <property type="match status" value="1"/>
</dbReference>
<evidence type="ECO:0000256" key="1">
    <source>
        <dbReference type="ARBA" id="ARBA00022737"/>
    </source>
</evidence>
<evidence type="ECO:0000256" key="2">
    <source>
        <dbReference type="ARBA" id="ARBA00022837"/>
    </source>
</evidence>
<dbReference type="InterPro" id="IPR002048">
    <property type="entry name" value="EF_hand_dom"/>
</dbReference>
<feature type="domain" description="EF-hand" evidence="4">
    <location>
        <begin position="52"/>
        <end position="87"/>
    </location>
</feature>
<dbReference type="Gene3D" id="3.90.70.80">
    <property type="match status" value="1"/>
</dbReference>
<evidence type="ECO:0000259" key="5">
    <source>
        <dbReference type="PROSITE" id="PS50802"/>
    </source>
</evidence>
<keyword evidence="2" id="KW-0106">Calcium</keyword>
<protein>
    <submittedName>
        <fullName evidence="6">Uncharacterized protein</fullName>
    </submittedName>
</protein>
<dbReference type="OrthoDB" id="26525at2759"/>